<proteinExistence type="predicted"/>
<dbReference type="AlphaFoldDB" id="A0A0F9P8N9"/>
<organism evidence="1">
    <name type="scientific">marine sediment metagenome</name>
    <dbReference type="NCBI Taxonomy" id="412755"/>
    <lineage>
        <taxon>unclassified sequences</taxon>
        <taxon>metagenomes</taxon>
        <taxon>ecological metagenomes</taxon>
    </lineage>
</organism>
<sequence>MEEKYRVKTNVQDRALTGISMGELQTIYAGIKNTDILILAVLDQLGSQKIQNYQILNMRLGKRINKKSTLT</sequence>
<evidence type="ECO:0000313" key="1">
    <source>
        <dbReference type="EMBL" id="KKM97395.1"/>
    </source>
</evidence>
<gene>
    <name evidence="1" type="ORF">LCGC14_1168470</name>
</gene>
<reference evidence="1" key="1">
    <citation type="journal article" date="2015" name="Nature">
        <title>Complex archaea that bridge the gap between prokaryotes and eukaryotes.</title>
        <authorList>
            <person name="Spang A."/>
            <person name="Saw J.H."/>
            <person name="Jorgensen S.L."/>
            <person name="Zaremba-Niedzwiedzka K."/>
            <person name="Martijn J."/>
            <person name="Lind A.E."/>
            <person name="van Eijk R."/>
            <person name="Schleper C."/>
            <person name="Guy L."/>
            <person name="Ettema T.J."/>
        </authorList>
    </citation>
    <scope>NUCLEOTIDE SEQUENCE</scope>
</reference>
<dbReference type="EMBL" id="LAZR01005752">
    <property type="protein sequence ID" value="KKM97395.1"/>
    <property type="molecule type" value="Genomic_DNA"/>
</dbReference>
<comment type="caution">
    <text evidence="1">The sequence shown here is derived from an EMBL/GenBank/DDBJ whole genome shotgun (WGS) entry which is preliminary data.</text>
</comment>
<accession>A0A0F9P8N9</accession>
<name>A0A0F9P8N9_9ZZZZ</name>
<protein>
    <submittedName>
        <fullName evidence="1">Uncharacterized protein</fullName>
    </submittedName>
</protein>